<gene>
    <name evidence="3" type="ORF">E3J62_00020</name>
</gene>
<name>A0A523UZW7_UNCT6</name>
<protein>
    <submittedName>
        <fullName evidence="3">T9SS type A sorting domain-containing protein</fullName>
    </submittedName>
</protein>
<dbReference type="AlphaFoldDB" id="A0A523UZW7"/>
<dbReference type="InterPro" id="IPR026444">
    <property type="entry name" value="Secre_tail"/>
</dbReference>
<dbReference type="EMBL" id="SOJN01000001">
    <property type="protein sequence ID" value="TET47921.1"/>
    <property type="molecule type" value="Genomic_DNA"/>
</dbReference>
<dbReference type="Gene3D" id="2.60.40.4070">
    <property type="match status" value="1"/>
</dbReference>
<dbReference type="NCBIfam" id="TIGR04183">
    <property type="entry name" value="Por_Secre_tail"/>
    <property type="match status" value="1"/>
</dbReference>
<feature type="domain" description="Secretion system C-terminal sorting" evidence="2">
    <location>
        <begin position="510"/>
        <end position="586"/>
    </location>
</feature>
<feature type="region of interest" description="Disordered" evidence="1">
    <location>
        <begin position="483"/>
        <end position="510"/>
    </location>
</feature>
<sequence length="588" mass="66773">MSRVSNLVVLMFSATLVLVLSTCGKAQSYNRYAHVELFKKSVDYLQESGLNDVYEFYTGDNPASIDIRDLADQEDEIMWVDVHSTTEPDEDAAQFLINESYAYCWNDSLEKLQDPGDIESCKDCIRAVVDQFPSIALPRAGQETVYFPTRGTFRSRYDFCWEVPLSLIVGLVDPLCDSLGTRYGVLAENSLRTKVQVHDAKVKSMEYLNYGIRAWNDSDCESSLRWLTRICNYDAHHTMTVFKSYDYLTEDWVSQDMDGDLDVDYDDAEIWNQNLLRYGIYYMLFCNLADSRLPAVVAESIGVHHANLLDWHSTLMDERASYSATLWPLVDELNDYFNGNATSAIDTLLPRIVKATAVLLAQFYYNAVDSTHPEFVVVDVEGIPKTRRVPIHYWHNNANTAGISTDSLSGEHFKYYDISNSFGMEVEECVGCDTTMGYRFSHMVVCDGDTTYILVEPALTVDRATTVHVVYTPHWNVVDEFEVDSEPQKHQQSSSHNRGTPEVFSLSQNYPNPATSSTTIQYALPNDSHVKLEVYNTAGQKVMTVVDEEQKAGYRSTDLTTERLSAGVYFYRLKAGDHQSTRKMTVLK</sequence>
<dbReference type="Proteomes" id="UP000315525">
    <property type="component" value="Unassembled WGS sequence"/>
</dbReference>
<proteinExistence type="predicted"/>
<evidence type="ECO:0000313" key="3">
    <source>
        <dbReference type="EMBL" id="TET47921.1"/>
    </source>
</evidence>
<comment type="caution">
    <text evidence="3">The sequence shown here is derived from an EMBL/GenBank/DDBJ whole genome shotgun (WGS) entry which is preliminary data.</text>
</comment>
<evidence type="ECO:0000313" key="4">
    <source>
        <dbReference type="Proteomes" id="UP000315525"/>
    </source>
</evidence>
<dbReference type="Pfam" id="PF18962">
    <property type="entry name" value="Por_Secre_tail"/>
    <property type="match status" value="1"/>
</dbReference>
<organism evidence="3 4">
    <name type="scientific">candidate division TA06 bacterium</name>
    <dbReference type="NCBI Taxonomy" id="2250710"/>
    <lineage>
        <taxon>Bacteria</taxon>
        <taxon>Bacteria division TA06</taxon>
    </lineage>
</organism>
<evidence type="ECO:0000259" key="2">
    <source>
        <dbReference type="Pfam" id="PF18962"/>
    </source>
</evidence>
<accession>A0A523UZW7</accession>
<reference evidence="3 4" key="1">
    <citation type="submission" date="2019-03" db="EMBL/GenBank/DDBJ databases">
        <title>Metabolic potential of uncultured bacteria and archaea associated with petroleum seepage in deep-sea sediments.</title>
        <authorList>
            <person name="Dong X."/>
            <person name="Hubert C."/>
        </authorList>
    </citation>
    <scope>NUCLEOTIDE SEQUENCE [LARGE SCALE GENOMIC DNA]</scope>
    <source>
        <strain evidence="3">E44_bin18</strain>
    </source>
</reference>
<evidence type="ECO:0000256" key="1">
    <source>
        <dbReference type="SAM" id="MobiDB-lite"/>
    </source>
</evidence>